<keyword evidence="2" id="KW-1185">Reference proteome</keyword>
<dbReference type="GeneID" id="77951834"/>
<dbReference type="Proteomes" id="UP000821895">
    <property type="component" value="Segment"/>
</dbReference>
<organism evidence="1 2">
    <name type="scientific">Gordonia phage Clawz</name>
    <dbReference type="NCBI Taxonomy" id="2743910"/>
    <lineage>
        <taxon>Viruses</taxon>
        <taxon>Duplodnaviria</taxon>
        <taxon>Heunggongvirae</taxon>
        <taxon>Uroviricota</taxon>
        <taxon>Caudoviricetes</taxon>
        <taxon>Clawzvirus</taxon>
        <taxon>Clawzvirus clawz</taxon>
    </lineage>
</organism>
<protein>
    <submittedName>
        <fullName evidence="1">Uncharacterized protein</fullName>
    </submittedName>
</protein>
<evidence type="ECO:0000313" key="1">
    <source>
        <dbReference type="EMBL" id="QKY79990.1"/>
    </source>
</evidence>
<gene>
    <name evidence="1" type="primary">78</name>
    <name evidence="1" type="ORF">SEA_CLAWZ_78</name>
</gene>
<reference evidence="1" key="1">
    <citation type="submission" date="2020-05" db="EMBL/GenBank/DDBJ databases">
        <authorList>
            <person name="Conneilly E.M."/>
            <person name="Corace M.L."/>
            <person name="Daly D."/>
            <person name="Dejene M.A."/>
            <person name="Deng Y."/>
            <person name="Kelly J.M."/>
            <person name="Masiello C.S."/>
            <person name="McDonough D."/>
            <person name="Musser E."/>
            <person name="Pecorale A.L."/>
            <person name="Ray R.F."/>
            <person name="Regan I.M."/>
            <person name="Shedd N.A."/>
            <person name="Tatone J.R."/>
            <person name="Tocci C.W."/>
            <person name="Zarate C.M."/>
            <person name="Whitefleet-Smith J.L."/>
            <person name="Garlena R.A."/>
            <person name="Russell D.A."/>
            <person name="Pope W.H."/>
            <person name="Jacobs-Sera D."/>
            <person name="Hatfull G.F."/>
        </authorList>
    </citation>
    <scope>NUCLEOTIDE SEQUENCE</scope>
</reference>
<dbReference type="RefSeq" id="YP_010675507.1">
    <property type="nucleotide sequence ID" value="NC_071004.1"/>
</dbReference>
<dbReference type="EMBL" id="MT498058">
    <property type="protein sequence ID" value="QKY79990.1"/>
    <property type="molecule type" value="Genomic_DNA"/>
</dbReference>
<proteinExistence type="predicted"/>
<sequence>MKYTLFWLTGDAEIVDGPTPEDAMNRAGIGAGALPALDFWAQGDRMDDYEWSREDREWRSK</sequence>
<name>A0AAE7K6X8_9CAUD</name>
<evidence type="ECO:0000313" key="2">
    <source>
        <dbReference type="Proteomes" id="UP000821895"/>
    </source>
</evidence>
<accession>A0AAE7K6X8</accession>
<dbReference type="KEGG" id="vg:77951834"/>